<proteinExistence type="predicted"/>
<reference evidence="2 3" key="1">
    <citation type="submission" date="2018-09" db="EMBL/GenBank/DDBJ databases">
        <title>Characterization of the phylogenetic diversity of five novel species belonging to the genus Bifidobacterium.</title>
        <authorList>
            <person name="Lugli G.A."/>
            <person name="Duranti S."/>
            <person name="Milani C."/>
        </authorList>
    </citation>
    <scope>NUCLEOTIDE SEQUENCE [LARGE SCALE GENOMIC DNA]</scope>
    <source>
        <strain evidence="2 3">2033B</strain>
    </source>
</reference>
<protein>
    <submittedName>
        <fullName evidence="2">Sugar ABC transporter periplasmic protein</fullName>
    </submittedName>
</protein>
<keyword evidence="3" id="KW-1185">Reference proteome</keyword>
<dbReference type="AlphaFoldDB" id="A0A430FU74"/>
<keyword evidence="1" id="KW-0732">Signal</keyword>
<dbReference type="PROSITE" id="PS51257">
    <property type="entry name" value="PROKAR_LIPOPROTEIN"/>
    <property type="match status" value="1"/>
</dbReference>
<gene>
    <name evidence="2" type="ORF">D2E24_1001</name>
</gene>
<accession>A0A430FU74</accession>
<feature type="signal peptide" evidence="1">
    <location>
        <begin position="1"/>
        <end position="25"/>
    </location>
</feature>
<dbReference type="Proteomes" id="UP000287470">
    <property type="component" value="Unassembled WGS sequence"/>
</dbReference>
<dbReference type="EMBL" id="QXGK01000008">
    <property type="protein sequence ID" value="RSX56711.1"/>
    <property type="molecule type" value="Genomic_DNA"/>
</dbReference>
<dbReference type="OrthoDB" id="3239987at2"/>
<evidence type="ECO:0000256" key="1">
    <source>
        <dbReference type="SAM" id="SignalP"/>
    </source>
</evidence>
<comment type="caution">
    <text evidence="2">The sequence shown here is derived from an EMBL/GenBank/DDBJ whole genome shotgun (WGS) entry which is preliminary data.</text>
</comment>
<organism evidence="2 3">
    <name type="scientific">Bifidobacterium samirii</name>
    <dbReference type="NCBI Taxonomy" id="2306974"/>
    <lineage>
        <taxon>Bacteria</taxon>
        <taxon>Bacillati</taxon>
        <taxon>Actinomycetota</taxon>
        <taxon>Actinomycetes</taxon>
        <taxon>Bifidobacteriales</taxon>
        <taxon>Bifidobacteriaceae</taxon>
        <taxon>Bifidobacterium</taxon>
    </lineage>
</organism>
<name>A0A430FU74_9BIFI</name>
<dbReference type="RefSeq" id="WP_125968258.1">
    <property type="nucleotide sequence ID" value="NZ_QXGK01000008.1"/>
</dbReference>
<sequence>MNRHAACRRAIAALAAAATVLTLGACEPAGRAVGDTQENDPDVAHVGAVTSEILVGLVGMQGADADRMALDAYDAAGLDAVYASTDGVDDPGDAARRGIADLVERRATIIVVSGLDVADDAASWDDALGKARAAGIPVALLNPIAPPDDDTLYAANLVVNDRAADATPLADATRTIIDDKPHGRDIMVTTLG</sequence>
<dbReference type="Gene3D" id="3.40.50.2300">
    <property type="match status" value="1"/>
</dbReference>
<feature type="chain" id="PRO_5038917954" evidence="1">
    <location>
        <begin position="26"/>
        <end position="192"/>
    </location>
</feature>
<evidence type="ECO:0000313" key="2">
    <source>
        <dbReference type="EMBL" id="RSX56711.1"/>
    </source>
</evidence>
<evidence type="ECO:0000313" key="3">
    <source>
        <dbReference type="Proteomes" id="UP000287470"/>
    </source>
</evidence>